<evidence type="ECO:0008006" key="3">
    <source>
        <dbReference type="Google" id="ProtNLM"/>
    </source>
</evidence>
<comment type="caution">
    <text evidence="1">The sequence shown here is derived from an EMBL/GenBank/DDBJ whole genome shotgun (WGS) entry which is preliminary data.</text>
</comment>
<reference evidence="1 2" key="1">
    <citation type="submission" date="2020-08" db="EMBL/GenBank/DDBJ databases">
        <title>A Genomic Blueprint of the Chicken Gut Microbiome.</title>
        <authorList>
            <person name="Gilroy R."/>
            <person name="Ravi A."/>
            <person name="Getino M."/>
            <person name="Pursley I."/>
            <person name="Horton D.L."/>
            <person name="Alikhan N.-F."/>
            <person name="Baker D."/>
            <person name="Gharbi K."/>
            <person name="Hall N."/>
            <person name="Watson M."/>
            <person name="Adriaenssens E.M."/>
            <person name="Foster-Nyarko E."/>
            <person name="Jarju S."/>
            <person name="Secka A."/>
            <person name="Antonio M."/>
            <person name="Oren A."/>
            <person name="Chaudhuri R."/>
            <person name="La Ragione R.M."/>
            <person name="Hildebrand F."/>
            <person name="Pallen M.J."/>
        </authorList>
    </citation>
    <scope>NUCLEOTIDE SEQUENCE [LARGE SCALE GENOMIC DNA]</scope>
    <source>
        <strain evidence="1 2">Sa1CVA4</strain>
    </source>
</reference>
<proteinExistence type="predicted"/>
<dbReference type="PROSITE" id="PS51257">
    <property type="entry name" value="PROKAR_LIPOPROTEIN"/>
    <property type="match status" value="1"/>
</dbReference>
<protein>
    <recommendedName>
        <fullName evidence="3">C-type lysozyme inhibitor domain-containing protein</fullName>
    </recommendedName>
</protein>
<name>A0ABR8WJS3_9FLAO</name>
<sequence>MKNIIFGLFVILSVAACKQSTTENASESASAEAELVQKPLEFKNDAGENLTVTYYSEGDLVAVKLTPIDGGEQRLVAKTVNHSGNPIFTNENYMWEIVQDGQAGKLSDKAGKTTEYRLSQQAD</sequence>
<gene>
    <name evidence="1" type="ORF">H9628_02430</name>
</gene>
<dbReference type="Proteomes" id="UP000626242">
    <property type="component" value="Unassembled WGS sequence"/>
</dbReference>
<dbReference type="EMBL" id="JACSPS010000001">
    <property type="protein sequence ID" value="MBD8017318.1"/>
    <property type="molecule type" value="Genomic_DNA"/>
</dbReference>
<evidence type="ECO:0000313" key="2">
    <source>
        <dbReference type="Proteomes" id="UP000626242"/>
    </source>
</evidence>
<dbReference type="RefSeq" id="WP_251832523.1">
    <property type="nucleotide sequence ID" value="NZ_JACSPS010000001.1"/>
</dbReference>
<evidence type="ECO:0000313" key="1">
    <source>
        <dbReference type="EMBL" id="MBD8017318.1"/>
    </source>
</evidence>
<accession>A0ABR8WJS3</accession>
<organism evidence="1 2">
    <name type="scientific">Kaistella pullorum</name>
    <dbReference type="NCBI Taxonomy" id="2763074"/>
    <lineage>
        <taxon>Bacteria</taxon>
        <taxon>Pseudomonadati</taxon>
        <taxon>Bacteroidota</taxon>
        <taxon>Flavobacteriia</taxon>
        <taxon>Flavobacteriales</taxon>
        <taxon>Weeksellaceae</taxon>
        <taxon>Chryseobacterium group</taxon>
        <taxon>Kaistella</taxon>
    </lineage>
</organism>
<keyword evidence="2" id="KW-1185">Reference proteome</keyword>